<feature type="region of interest" description="Disordered" evidence="10">
    <location>
        <begin position="453"/>
        <end position="478"/>
    </location>
</feature>
<evidence type="ECO:0000256" key="6">
    <source>
        <dbReference type="ARBA" id="ARBA00023015"/>
    </source>
</evidence>
<feature type="compositionally biased region" description="Basic and acidic residues" evidence="10">
    <location>
        <begin position="517"/>
        <end position="530"/>
    </location>
</feature>
<evidence type="ECO:0000259" key="12">
    <source>
        <dbReference type="Pfam" id="PF20644"/>
    </source>
</evidence>
<feature type="domain" description="Rrn7/TAF1B C-terminal cyclin" evidence="13">
    <location>
        <begin position="232"/>
        <end position="394"/>
    </location>
</feature>
<keyword evidence="15" id="KW-1185">Reference proteome</keyword>
<name>A0A6A7C2X0_9PEZI</name>
<organism evidence="14 15">
    <name type="scientific">Piedraia hortae CBS 480.64</name>
    <dbReference type="NCBI Taxonomy" id="1314780"/>
    <lineage>
        <taxon>Eukaryota</taxon>
        <taxon>Fungi</taxon>
        <taxon>Dikarya</taxon>
        <taxon>Ascomycota</taxon>
        <taxon>Pezizomycotina</taxon>
        <taxon>Dothideomycetes</taxon>
        <taxon>Dothideomycetidae</taxon>
        <taxon>Capnodiales</taxon>
        <taxon>Piedraiaceae</taxon>
        <taxon>Piedraia</taxon>
    </lineage>
</organism>
<dbReference type="PANTHER" id="PTHR31576:SF2">
    <property type="entry name" value="TATA BOX-BINDING PROTEIN-ASSOCIATED FACTOR RNA POLYMERASE I SUBUNIT B"/>
    <property type="match status" value="1"/>
</dbReference>
<dbReference type="Proteomes" id="UP000799421">
    <property type="component" value="Unassembled WGS sequence"/>
</dbReference>
<keyword evidence="5" id="KW-0862">Zinc</keyword>
<dbReference type="OrthoDB" id="428577at2759"/>
<evidence type="ECO:0000259" key="13">
    <source>
        <dbReference type="Pfam" id="PF20645"/>
    </source>
</evidence>
<accession>A0A6A7C2X0</accession>
<comment type="similarity">
    <text evidence="2">Belongs to the RRN7/TAF1B family.</text>
</comment>
<dbReference type="AlphaFoldDB" id="A0A6A7C2X0"/>
<dbReference type="Pfam" id="PF20644">
    <property type="entry name" value="Rrn7_cyclin_N"/>
    <property type="match status" value="1"/>
</dbReference>
<dbReference type="GO" id="GO:0008270">
    <property type="term" value="F:zinc ion binding"/>
    <property type="evidence" value="ECO:0007669"/>
    <property type="project" value="UniProtKB-KW"/>
</dbReference>
<evidence type="ECO:0000256" key="5">
    <source>
        <dbReference type="ARBA" id="ARBA00022833"/>
    </source>
</evidence>
<dbReference type="InterPro" id="IPR048540">
    <property type="entry name" value="Rrn7_cyclin_N"/>
</dbReference>
<dbReference type="Pfam" id="PF20645">
    <property type="entry name" value="Rrn7_cyclin_C"/>
    <property type="match status" value="1"/>
</dbReference>
<dbReference type="Pfam" id="PF11781">
    <property type="entry name" value="Zn_ribbon_RRN7"/>
    <property type="match status" value="1"/>
</dbReference>
<dbReference type="GO" id="GO:0001164">
    <property type="term" value="F:RNA polymerase I core promoter sequence-specific DNA binding"/>
    <property type="evidence" value="ECO:0007669"/>
    <property type="project" value="InterPro"/>
</dbReference>
<evidence type="ECO:0000256" key="3">
    <source>
        <dbReference type="ARBA" id="ARBA00022723"/>
    </source>
</evidence>
<keyword evidence="6" id="KW-0805">Transcription regulation</keyword>
<feature type="domain" description="Rrn7/TAF1B N-terminal cyclin" evidence="12">
    <location>
        <begin position="81"/>
        <end position="208"/>
    </location>
</feature>
<dbReference type="PANTHER" id="PTHR31576">
    <property type="entry name" value="TATA BOX-BINDING PROTEIN-ASSOCIATED FACTOR RNA POLYMERASE I SUBUNIT B"/>
    <property type="match status" value="1"/>
</dbReference>
<dbReference type="InterPro" id="IPR048538">
    <property type="entry name" value="Rrn7_cyclin_C"/>
</dbReference>
<evidence type="ECO:0000256" key="10">
    <source>
        <dbReference type="SAM" id="MobiDB-lite"/>
    </source>
</evidence>
<keyword evidence="8" id="KW-0804">Transcription</keyword>
<gene>
    <name evidence="14" type="ORF">K470DRAFT_214648</name>
</gene>
<evidence type="ECO:0000256" key="4">
    <source>
        <dbReference type="ARBA" id="ARBA00022771"/>
    </source>
</evidence>
<dbReference type="GO" id="GO:0042790">
    <property type="term" value="P:nucleolar large rRNA transcription by RNA polymerase I"/>
    <property type="evidence" value="ECO:0007669"/>
    <property type="project" value="TreeGrafter"/>
</dbReference>
<dbReference type="InterPro" id="IPR033599">
    <property type="entry name" value="TAF1B/Rrn7"/>
</dbReference>
<reference evidence="14" key="1">
    <citation type="journal article" date="2020" name="Stud. Mycol.">
        <title>101 Dothideomycetes genomes: a test case for predicting lifestyles and emergence of pathogens.</title>
        <authorList>
            <person name="Haridas S."/>
            <person name="Albert R."/>
            <person name="Binder M."/>
            <person name="Bloem J."/>
            <person name="Labutti K."/>
            <person name="Salamov A."/>
            <person name="Andreopoulos B."/>
            <person name="Baker S."/>
            <person name="Barry K."/>
            <person name="Bills G."/>
            <person name="Bluhm B."/>
            <person name="Cannon C."/>
            <person name="Castanera R."/>
            <person name="Culley D."/>
            <person name="Daum C."/>
            <person name="Ezra D."/>
            <person name="Gonzalez J."/>
            <person name="Henrissat B."/>
            <person name="Kuo A."/>
            <person name="Liang C."/>
            <person name="Lipzen A."/>
            <person name="Lutzoni F."/>
            <person name="Magnuson J."/>
            <person name="Mondo S."/>
            <person name="Nolan M."/>
            <person name="Ohm R."/>
            <person name="Pangilinan J."/>
            <person name="Park H.-J."/>
            <person name="Ramirez L."/>
            <person name="Alfaro M."/>
            <person name="Sun H."/>
            <person name="Tritt A."/>
            <person name="Yoshinaga Y."/>
            <person name="Zwiers L.-H."/>
            <person name="Turgeon B."/>
            <person name="Goodwin S."/>
            <person name="Spatafora J."/>
            <person name="Crous P."/>
            <person name="Grigoriev I."/>
        </authorList>
    </citation>
    <scope>NUCLEOTIDE SEQUENCE</scope>
    <source>
        <strain evidence="14">CBS 480.64</strain>
    </source>
</reference>
<keyword evidence="3" id="KW-0479">Metal-binding</keyword>
<feature type="region of interest" description="Disordered" evidence="10">
    <location>
        <begin position="137"/>
        <end position="159"/>
    </location>
</feature>
<keyword evidence="4" id="KW-0863">Zinc-finger</keyword>
<evidence type="ECO:0000256" key="8">
    <source>
        <dbReference type="ARBA" id="ARBA00023163"/>
    </source>
</evidence>
<feature type="compositionally biased region" description="Polar residues" evidence="10">
    <location>
        <begin position="137"/>
        <end position="151"/>
    </location>
</feature>
<evidence type="ECO:0000256" key="1">
    <source>
        <dbReference type="ARBA" id="ARBA00004604"/>
    </source>
</evidence>
<evidence type="ECO:0000313" key="14">
    <source>
        <dbReference type="EMBL" id="KAF2861602.1"/>
    </source>
</evidence>
<evidence type="ECO:0000256" key="2">
    <source>
        <dbReference type="ARBA" id="ARBA00006899"/>
    </source>
</evidence>
<feature type="domain" description="RRN7-type" evidence="11">
    <location>
        <begin position="2"/>
        <end position="32"/>
    </location>
</feature>
<evidence type="ECO:0000256" key="9">
    <source>
        <dbReference type="ARBA" id="ARBA00023242"/>
    </source>
</evidence>
<dbReference type="EMBL" id="MU005971">
    <property type="protein sequence ID" value="KAF2861602.1"/>
    <property type="molecule type" value="Genomic_DNA"/>
</dbReference>
<sequence length="549" mass="62337">MPKKRPCNICNSRSFSTGDDGYTYCRNGHQQADLGATIAEDTGDLVQRGRTSRIKASSNEPNGQIYVLRGSEAIELYLLCIQLILRKQLRWLVQVQQFPKELEVLVRELWSLCLQKSYAGTPTPVGSDAESESQSQCFYSQSETDASTSQRSRSKNRTGIDKEPGIHDCLCLCYIGLLLLRESVTLADFHSWAMKGQILYHHAALEVPSAMKERLPARYQGRLEPLALDRPEKLHQNLIELLTGFSTELKMVCPPINHAAILYEWVHKLALPVEIFVATNRLANALHINFSFELGRRTVMTDHLLRNPECKLMALLVVSVKLLFPLVEQETYVTAHDDLTSLSLDWSVWEEAQNRSTESRKIMSYQQALDLSEEEIATGSPDLLDQYMDIIEQNVTSEIIREHRKKNQVSGQTELRQALFQMFPLESKSQSRTVPDNAEFDAALEAERQRVRMVQRSRQPRPIASDAGPIGSRYRRYRTPNDLDGVARRFHEKAADLAAMPLEILLRAVHSIESQLSEDKVRRAARERSRNTPMSADESRTSTPASLQT</sequence>
<dbReference type="InterPro" id="IPR021752">
    <property type="entry name" value="TF_Rrn7_Zf"/>
</dbReference>
<proteinExistence type="inferred from homology"/>
<keyword evidence="7" id="KW-0238">DNA-binding</keyword>
<feature type="region of interest" description="Disordered" evidence="10">
    <location>
        <begin position="515"/>
        <end position="549"/>
    </location>
</feature>
<dbReference type="GO" id="GO:0070860">
    <property type="term" value="C:RNA polymerase I core factor complex"/>
    <property type="evidence" value="ECO:0007669"/>
    <property type="project" value="InterPro"/>
</dbReference>
<protein>
    <submittedName>
        <fullName evidence="14">Uncharacterized protein</fullName>
    </submittedName>
</protein>
<evidence type="ECO:0000259" key="11">
    <source>
        <dbReference type="Pfam" id="PF11781"/>
    </source>
</evidence>
<evidence type="ECO:0000256" key="7">
    <source>
        <dbReference type="ARBA" id="ARBA00023125"/>
    </source>
</evidence>
<evidence type="ECO:0000313" key="15">
    <source>
        <dbReference type="Proteomes" id="UP000799421"/>
    </source>
</evidence>
<comment type="subcellular location">
    <subcellularLocation>
        <location evidence="1">Nucleus</location>
        <location evidence="1">Nucleolus</location>
    </subcellularLocation>
</comment>
<keyword evidence="9" id="KW-0539">Nucleus</keyword>